<dbReference type="Proteomes" id="UP000601223">
    <property type="component" value="Unassembled WGS sequence"/>
</dbReference>
<dbReference type="RefSeq" id="WP_203750384.1">
    <property type="nucleotide sequence ID" value="NZ_BONF01000029.1"/>
</dbReference>
<organism evidence="2 3">
    <name type="scientific">Catellatospora bangladeshensis</name>
    <dbReference type="NCBI Taxonomy" id="310355"/>
    <lineage>
        <taxon>Bacteria</taxon>
        <taxon>Bacillati</taxon>
        <taxon>Actinomycetota</taxon>
        <taxon>Actinomycetes</taxon>
        <taxon>Micromonosporales</taxon>
        <taxon>Micromonosporaceae</taxon>
        <taxon>Catellatospora</taxon>
    </lineage>
</organism>
<dbReference type="SUPFAM" id="SSF52507">
    <property type="entry name" value="Homo-oligomeric flavin-containing Cys decarboxylases, HFCD"/>
    <property type="match status" value="1"/>
</dbReference>
<dbReference type="GO" id="GO:0015937">
    <property type="term" value="P:coenzyme A biosynthetic process"/>
    <property type="evidence" value="ECO:0007669"/>
    <property type="project" value="TreeGrafter"/>
</dbReference>
<feature type="domain" description="Flavoprotein" evidence="1">
    <location>
        <begin position="12"/>
        <end position="151"/>
    </location>
</feature>
<dbReference type="GO" id="GO:0004633">
    <property type="term" value="F:phosphopantothenoylcysteine decarboxylase activity"/>
    <property type="evidence" value="ECO:0007669"/>
    <property type="project" value="TreeGrafter"/>
</dbReference>
<dbReference type="PANTHER" id="PTHR14359">
    <property type="entry name" value="HOMO-OLIGOMERIC FLAVIN CONTAINING CYS DECARBOXYLASE FAMILY"/>
    <property type="match status" value="1"/>
</dbReference>
<evidence type="ECO:0000313" key="3">
    <source>
        <dbReference type="Proteomes" id="UP000601223"/>
    </source>
</evidence>
<proteinExistence type="predicted"/>
<dbReference type="AlphaFoldDB" id="A0A8J3JMN5"/>
<sequence length="191" mass="19572">MPAAHPVTPFRRVLVAACGSSDVVTLPQSVLAMRFALGLQVRVVLSAAAASFVTAKAFTAVTGEPAYDDGTAEAPGVAHLDLGRWADLVLVMPATANTIGKAAHGIADSLLTTCVLAASAPVVFVPSMNAAMWDRPAVQRNIEQLRADGHGVVPPVGVLALSTGTVTGRGAPPIGEVLQWAATFVGERRDG</sequence>
<protein>
    <recommendedName>
        <fullName evidence="1">Flavoprotein domain-containing protein</fullName>
    </recommendedName>
</protein>
<comment type="caution">
    <text evidence="2">The sequence shown here is derived from an EMBL/GenBank/DDBJ whole genome shotgun (WGS) entry which is preliminary data.</text>
</comment>
<dbReference type="Gene3D" id="3.40.50.1950">
    <property type="entry name" value="Flavin prenyltransferase-like"/>
    <property type="match status" value="1"/>
</dbReference>
<evidence type="ECO:0000313" key="2">
    <source>
        <dbReference type="EMBL" id="GIF83476.1"/>
    </source>
</evidence>
<dbReference type="GO" id="GO:0071513">
    <property type="term" value="C:phosphopantothenoylcysteine decarboxylase complex"/>
    <property type="evidence" value="ECO:0007669"/>
    <property type="project" value="TreeGrafter"/>
</dbReference>
<accession>A0A8J3JMN5</accession>
<reference evidence="2 3" key="1">
    <citation type="submission" date="2021-01" db="EMBL/GenBank/DDBJ databases">
        <title>Whole genome shotgun sequence of Catellatospora bangladeshensis NBRC 107357.</title>
        <authorList>
            <person name="Komaki H."/>
            <person name="Tamura T."/>
        </authorList>
    </citation>
    <scope>NUCLEOTIDE SEQUENCE [LARGE SCALE GENOMIC DNA]</scope>
    <source>
        <strain evidence="2 3">NBRC 107357</strain>
    </source>
</reference>
<dbReference type="PANTHER" id="PTHR14359:SF6">
    <property type="entry name" value="PHOSPHOPANTOTHENOYLCYSTEINE DECARBOXYLASE"/>
    <property type="match status" value="1"/>
</dbReference>
<evidence type="ECO:0000259" key="1">
    <source>
        <dbReference type="Pfam" id="PF02441"/>
    </source>
</evidence>
<dbReference type="EMBL" id="BONF01000029">
    <property type="protein sequence ID" value="GIF83476.1"/>
    <property type="molecule type" value="Genomic_DNA"/>
</dbReference>
<name>A0A8J3JMN5_9ACTN</name>
<keyword evidence="3" id="KW-1185">Reference proteome</keyword>
<dbReference type="GO" id="GO:0010181">
    <property type="term" value="F:FMN binding"/>
    <property type="evidence" value="ECO:0007669"/>
    <property type="project" value="TreeGrafter"/>
</dbReference>
<dbReference type="Pfam" id="PF02441">
    <property type="entry name" value="Flavoprotein"/>
    <property type="match status" value="1"/>
</dbReference>
<dbReference type="InterPro" id="IPR036551">
    <property type="entry name" value="Flavin_trans-like"/>
</dbReference>
<dbReference type="InterPro" id="IPR003382">
    <property type="entry name" value="Flavoprotein"/>
</dbReference>
<gene>
    <name evidence="2" type="ORF">Cba03nite_48250</name>
</gene>